<feature type="chain" id="PRO_5020748331" evidence="2">
    <location>
        <begin position="25"/>
        <end position="312"/>
    </location>
</feature>
<reference evidence="3 4" key="1">
    <citation type="submission" date="2018-02" db="EMBL/GenBank/DDBJ databases">
        <title>Draft genome sequences of Elsinoe sp., causing black scab on jojoba.</title>
        <authorList>
            <person name="Stodart B."/>
            <person name="Jeffress S."/>
            <person name="Ash G."/>
            <person name="Arun Chinnappa K."/>
        </authorList>
    </citation>
    <scope>NUCLEOTIDE SEQUENCE [LARGE SCALE GENOMIC DNA]</scope>
    <source>
        <strain evidence="3 4">Hillstone_2</strain>
    </source>
</reference>
<dbReference type="InterPro" id="IPR029044">
    <property type="entry name" value="Nucleotide-diphossugar_trans"/>
</dbReference>
<comment type="caution">
    <text evidence="3">The sequence shown here is derived from an EMBL/GenBank/DDBJ whole genome shotgun (WGS) entry which is preliminary data.</text>
</comment>
<comment type="similarity">
    <text evidence="1">Belongs to the ANP1/MMN9/VAN1 family.</text>
</comment>
<accession>A0A4U7B579</accession>
<dbReference type="AlphaFoldDB" id="A0A4U7B579"/>
<dbReference type="InterPro" id="IPR052086">
    <property type="entry name" value="Mannan_Polymerase_Subunit"/>
</dbReference>
<proteinExistence type="inferred from homology"/>
<sequence>MAPRTKSLCQGLIALLCLLSAIWCYSSERIKDQYRFNDFSAEGDPSYDSQTSPRKYEQEMNMAGGIRKYVTGLRQTQTDLLWLVMTNDNTSWGDSLQGVHISRSIDDVHEIIHSQYDPLKVSLGLLTSSRTEYELYKLHPLNENYGRVTIYLHPGYHTGQAIDRKDRHDSSVQYQRRSMMAKLRNFLMLKTLHDEKHIVWLDADVWYLDPGIINRMIQHVTKDEDSLGESKGLIMTSIAGRGRVKGPENGILQERNYEMASLLNKVRAIYQIFSKAQNRMSLFPLMPLWERDGGKMAGMVLSPKVSVTVHEA</sequence>
<dbReference type="PANTHER" id="PTHR43083">
    <property type="entry name" value="MANNAN POLYMERASE II"/>
    <property type="match status" value="1"/>
</dbReference>
<evidence type="ECO:0000256" key="1">
    <source>
        <dbReference type="ARBA" id="ARBA00037964"/>
    </source>
</evidence>
<dbReference type="Proteomes" id="UP000308133">
    <property type="component" value="Unassembled WGS sequence"/>
</dbReference>
<dbReference type="Gene3D" id="3.90.550.10">
    <property type="entry name" value="Spore Coat Polysaccharide Biosynthesis Protein SpsA, Chain A"/>
    <property type="match status" value="1"/>
</dbReference>
<evidence type="ECO:0000256" key="2">
    <source>
        <dbReference type="SAM" id="SignalP"/>
    </source>
</evidence>
<gene>
    <name evidence="3" type="ORF">C1H76_3486</name>
</gene>
<organism evidence="3 4">
    <name type="scientific">Elsinoe australis</name>
    <dbReference type="NCBI Taxonomy" id="40998"/>
    <lineage>
        <taxon>Eukaryota</taxon>
        <taxon>Fungi</taxon>
        <taxon>Dikarya</taxon>
        <taxon>Ascomycota</taxon>
        <taxon>Pezizomycotina</taxon>
        <taxon>Dothideomycetes</taxon>
        <taxon>Dothideomycetidae</taxon>
        <taxon>Myriangiales</taxon>
        <taxon>Elsinoaceae</taxon>
        <taxon>Elsinoe</taxon>
    </lineage>
</organism>
<dbReference type="Pfam" id="PF03452">
    <property type="entry name" value="Anp1"/>
    <property type="match status" value="1"/>
</dbReference>
<evidence type="ECO:0000313" key="4">
    <source>
        <dbReference type="Proteomes" id="UP000308133"/>
    </source>
</evidence>
<protein>
    <submittedName>
        <fullName evidence="3">Uncharacterized protein</fullName>
    </submittedName>
</protein>
<feature type="signal peptide" evidence="2">
    <location>
        <begin position="1"/>
        <end position="24"/>
    </location>
</feature>
<keyword evidence="2" id="KW-0732">Signal</keyword>
<dbReference type="PANTHER" id="PTHR43083:SF6">
    <property type="entry name" value="MANNAN POLYMERASE COMPLEXES SUBUNIT MNN9"/>
    <property type="match status" value="1"/>
</dbReference>
<evidence type="ECO:0000313" key="3">
    <source>
        <dbReference type="EMBL" id="TKX24380.1"/>
    </source>
</evidence>
<name>A0A4U7B579_9PEZI</name>
<dbReference type="EMBL" id="PTQR01000042">
    <property type="protein sequence ID" value="TKX24380.1"/>
    <property type="molecule type" value="Genomic_DNA"/>
</dbReference>